<evidence type="ECO:0000313" key="3">
    <source>
        <dbReference type="Proteomes" id="UP001302126"/>
    </source>
</evidence>
<organism evidence="2 3">
    <name type="scientific">Podospora australis</name>
    <dbReference type="NCBI Taxonomy" id="1536484"/>
    <lineage>
        <taxon>Eukaryota</taxon>
        <taxon>Fungi</taxon>
        <taxon>Dikarya</taxon>
        <taxon>Ascomycota</taxon>
        <taxon>Pezizomycotina</taxon>
        <taxon>Sordariomycetes</taxon>
        <taxon>Sordariomycetidae</taxon>
        <taxon>Sordariales</taxon>
        <taxon>Podosporaceae</taxon>
        <taxon>Podospora</taxon>
    </lineage>
</organism>
<proteinExistence type="predicted"/>
<sequence>MARRNAAAATARLRKTFRYPSDDEDNTSLPGALDEQEQESLIASLSERNSSRNATTRYLLLALPILSTIPYILFFLPSSSSNRILGILGLSSLAATTFLIFKKSPEKTGIPILDGLTEPNVSTKSARQKRAALLSAGTEEGGDVGPLESYLPYLNMVIALLSALTGLVQGHQHNANTKGVHPVLLGALPGVIYAVVLFAKVVMASVDPERELGGLRYGYKGA</sequence>
<reference evidence="2" key="2">
    <citation type="submission" date="2023-05" db="EMBL/GenBank/DDBJ databases">
        <authorList>
            <consortium name="Lawrence Berkeley National Laboratory"/>
            <person name="Steindorff A."/>
            <person name="Hensen N."/>
            <person name="Bonometti L."/>
            <person name="Westerberg I."/>
            <person name="Brannstrom I.O."/>
            <person name="Guillou S."/>
            <person name="Cros-Aarteil S."/>
            <person name="Calhoun S."/>
            <person name="Haridas S."/>
            <person name="Kuo A."/>
            <person name="Mondo S."/>
            <person name="Pangilinan J."/>
            <person name="Riley R."/>
            <person name="Labutti K."/>
            <person name="Andreopoulos B."/>
            <person name="Lipzen A."/>
            <person name="Chen C."/>
            <person name="Yanf M."/>
            <person name="Daum C."/>
            <person name="Ng V."/>
            <person name="Clum A."/>
            <person name="Ohm R."/>
            <person name="Martin F."/>
            <person name="Silar P."/>
            <person name="Natvig D."/>
            <person name="Lalanne C."/>
            <person name="Gautier V."/>
            <person name="Ament-Velasquez S.L."/>
            <person name="Kruys A."/>
            <person name="Hutchinson M.I."/>
            <person name="Powell A.J."/>
            <person name="Barry K."/>
            <person name="Miller A.N."/>
            <person name="Grigoriev I.V."/>
            <person name="Debuchy R."/>
            <person name="Gladieux P."/>
            <person name="Thoren M.H."/>
            <person name="Johannesson H."/>
        </authorList>
    </citation>
    <scope>NUCLEOTIDE SEQUENCE</scope>
    <source>
        <strain evidence="2">PSN309</strain>
    </source>
</reference>
<keyword evidence="1" id="KW-1133">Transmembrane helix</keyword>
<accession>A0AAN7AIK4</accession>
<dbReference type="Proteomes" id="UP001302126">
    <property type="component" value="Unassembled WGS sequence"/>
</dbReference>
<dbReference type="EMBL" id="MU864370">
    <property type="protein sequence ID" value="KAK4189981.1"/>
    <property type="molecule type" value="Genomic_DNA"/>
</dbReference>
<keyword evidence="3" id="KW-1185">Reference proteome</keyword>
<gene>
    <name evidence="2" type="ORF">QBC35DRAFT_117572</name>
</gene>
<reference evidence="2" key="1">
    <citation type="journal article" date="2023" name="Mol. Phylogenet. Evol.">
        <title>Genome-scale phylogeny and comparative genomics of the fungal order Sordariales.</title>
        <authorList>
            <person name="Hensen N."/>
            <person name="Bonometti L."/>
            <person name="Westerberg I."/>
            <person name="Brannstrom I.O."/>
            <person name="Guillou S."/>
            <person name="Cros-Aarteil S."/>
            <person name="Calhoun S."/>
            <person name="Haridas S."/>
            <person name="Kuo A."/>
            <person name="Mondo S."/>
            <person name="Pangilinan J."/>
            <person name="Riley R."/>
            <person name="LaButti K."/>
            <person name="Andreopoulos B."/>
            <person name="Lipzen A."/>
            <person name="Chen C."/>
            <person name="Yan M."/>
            <person name="Daum C."/>
            <person name="Ng V."/>
            <person name="Clum A."/>
            <person name="Steindorff A."/>
            <person name="Ohm R.A."/>
            <person name="Martin F."/>
            <person name="Silar P."/>
            <person name="Natvig D.O."/>
            <person name="Lalanne C."/>
            <person name="Gautier V."/>
            <person name="Ament-Velasquez S.L."/>
            <person name="Kruys A."/>
            <person name="Hutchinson M.I."/>
            <person name="Powell A.J."/>
            <person name="Barry K."/>
            <person name="Miller A.N."/>
            <person name="Grigoriev I.V."/>
            <person name="Debuchy R."/>
            <person name="Gladieux P."/>
            <person name="Hiltunen Thoren M."/>
            <person name="Johannesson H."/>
        </authorList>
    </citation>
    <scope>NUCLEOTIDE SEQUENCE</scope>
    <source>
        <strain evidence="2">PSN309</strain>
    </source>
</reference>
<feature type="transmembrane region" description="Helical" evidence="1">
    <location>
        <begin position="183"/>
        <end position="206"/>
    </location>
</feature>
<feature type="transmembrane region" description="Helical" evidence="1">
    <location>
        <begin position="58"/>
        <end position="77"/>
    </location>
</feature>
<name>A0AAN7AIK4_9PEZI</name>
<evidence type="ECO:0000313" key="2">
    <source>
        <dbReference type="EMBL" id="KAK4189981.1"/>
    </source>
</evidence>
<feature type="transmembrane region" description="Helical" evidence="1">
    <location>
        <begin position="83"/>
        <end position="101"/>
    </location>
</feature>
<keyword evidence="1" id="KW-0472">Membrane</keyword>
<keyword evidence="1" id="KW-0812">Transmembrane</keyword>
<dbReference type="AlphaFoldDB" id="A0AAN7AIK4"/>
<evidence type="ECO:0000256" key="1">
    <source>
        <dbReference type="SAM" id="Phobius"/>
    </source>
</evidence>
<protein>
    <submittedName>
        <fullName evidence="2">Uncharacterized protein</fullName>
    </submittedName>
</protein>
<comment type="caution">
    <text evidence="2">The sequence shown here is derived from an EMBL/GenBank/DDBJ whole genome shotgun (WGS) entry which is preliminary data.</text>
</comment>